<dbReference type="InterPro" id="IPR013785">
    <property type="entry name" value="Aldolase_TIM"/>
</dbReference>
<dbReference type="GO" id="GO:0009073">
    <property type="term" value="P:aromatic amino acid family biosynthetic process"/>
    <property type="evidence" value="ECO:0007669"/>
    <property type="project" value="InterPro"/>
</dbReference>
<evidence type="ECO:0000256" key="1">
    <source>
        <dbReference type="ARBA" id="ARBA00022679"/>
    </source>
</evidence>
<keyword evidence="5" id="KW-1185">Reference proteome</keyword>
<dbReference type="GO" id="GO:0016832">
    <property type="term" value="F:aldehyde-lyase activity"/>
    <property type="evidence" value="ECO:0007669"/>
    <property type="project" value="InterPro"/>
</dbReference>
<evidence type="ECO:0000313" key="5">
    <source>
        <dbReference type="Proteomes" id="UP000636888"/>
    </source>
</evidence>
<dbReference type="EMBL" id="JAEMHM010000006">
    <property type="protein sequence ID" value="MBJ6724671.1"/>
    <property type="molecule type" value="Genomic_DNA"/>
</dbReference>
<protein>
    <submittedName>
        <fullName evidence="4">3-deoxy-7-phosphoheptulonate synthase</fullName>
        <ecNumber evidence="4">2.5.1.54</ecNumber>
    </submittedName>
</protein>
<name>A0A8J7JBT6_9BACT</name>
<dbReference type="SUPFAM" id="SSF51569">
    <property type="entry name" value="Aldolase"/>
    <property type="match status" value="1"/>
</dbReference>
<sequence length="336" mass="35906">MLIVMGYKAKKSDVDAVVKVVQAMGLRAEPIPGGERTAIGVLGNTGYVDDSLIRDLPGVQEVIHVSKPYKLVSRAFHPQASVVTVGGVRIGEGERPVVTAGPCAVESEEQIIKTALAVKKAGANLLRGGAFKPRTGPHTFQGLREEGLLLLSQAGKEAGLPVVTEVMSPDTVGLVAEHADLLQVGARNMQNFDLLRELGRSGKPVLLKRGMSATIEEFLAAAEYILAEGNPNVILCERGIRTFETATRNTFDLSVIPLIKELSHLPIMADPSHATGKRSLVPPMSKAALVAGAHGILVEVHPEPEKALSDGPQSLTFEGFDRLMEELKPLYAYLGF</sequence>
<dbReference type="InterPro" id="IPR006268">
    <property type="entry name" value="DAHP_syn_2"/>
</dbReference>
<dbReference type="GO" id="GO:0003849">
    <property type="term" value="F:3-deoxy-7-phosphoheptulonate synthase activity"/>
    <property type="evidence" value="ECO:0007669"/>
    <property type="project" value="UniProtKB-EC"/>
</dbReference>
<evidence type="ECO:0000313" key="4">
    <source>
        <dbReference type="EMBL" id="MBJ6724671.1"/>
    </source>
</evidence>
<dbReference type="EC" id="2.5.1.54" evidence="4"/>
<dbReference type="InterPro" id="IPR006218">
    <property type="entry name" value="DAHP1/KDSA"/>
</dbReference>
<dbReference type="AlphaFoldDB" id="A0A8J7JBT6"/>
<dbReference type="NCBIfam" id="TIGR01361">
    <property type="entry name" value="DAHP_synth_Bsub"/>
    <property type="match status" value="1"/>
</dbReference>
<dbReference type="Gene3D" id="3.20.20.70">
    <property type="entry name" value="Aldolase class I"/>
    <property type="match status" value="1"/>
</dbReference>
<dbReference type="NCBIfam" id="NF009239">
    <property type="entry name" value="PRK12595.1"/>
    <property type="match status" value="1"/>
</dbReference>
<evidence type="ECO:0000259" key="3">
    <source>
        <dbReference type="Pfam" id="PF18152"/>
    </source>
</evidence>
<feature type="domain" description="DAHP synthase ferredoxin-like" evidence="3">
    <location>
        <begin position="1"/>
        <end position="67"/>
    </location>
</feature>
<keyword evidence="1 4" id="KW-0808">Transferase</keyword>
<comment type="caution">
    <text evidence="4">The sequence shown here is derived from an EMBL/GenBank/DDBJ whole genome shotgun (WGS) entry which is preliminary data.</text>
</comment>
<dbReference type="Gene3D" id="3.30.70.1140">
    <property type="entry name" value="Phospho-2-dehydro-3-deoxyheptonate aldolase, domain 1"/>
    <property type="match status" value="1"/>
</dbReference>
<feature type="domain" description="DAHP synthetase I/KDSA" evidence="2">
    <location>
        <begin position="87"/>
        <end position="328"/>
    </location>
</feature>
<reference evidence="4" key="1">
    <citation type="submission" date="2020-12" db="EMBL/GenBank/DDBJ databases">
        <title>Geomonas sp. Red875, isolated from river sediment.</title>
        <authorList>
            <person name="Xu Z."/>
            <person name="Zhang Z."/>
            <person name="Masuda Y."/>
            <person name="Itoh H."/>
            <person name="Senoo K."/>
        </authorList>
    </citation>
    <scope>NUCLEOTIDE SEQUENCE</scope>
    <source>
        <strain evidence="4">Red875</strain>
    </source>
</reference>
<dbReference type="RefSeq" id="WP_199383567.1">
    <property type="nucleotide sequence ID" value="NZ_JAEMHM010000006.1"/>
</dbReference>
<gene>
    <name evidence="4" type="primary">aroF</name>
    <name evidence="4" type="ORF">JFN93_08130</name>
</gene>
<evidence type="ECO:0000259" key="2">
    <source>
        <dbReference type="Pfam" id="PF00793"/>
    </source>
</evidence>
<dbReference type="Pfam" id="PF00793">
    <property type="entry name" value="DAHP_synth_1"/>
    <property type="match status" value="1"/>
</dbReference>
<dbReference type="InterPro" id="IPR052899">
    <property type="entry name" value="Class-I_DAHP_synthase"/>
</dbReference>
<dbReference type="PANTHER" id="PTHR43018:SF1">
    <property type="entry name" value="PROTEIN AROA(G)"/>
    <property type="match status" value="1"/>
</dbReference>
<dbReference type="NCBIfam" id="NF006421">
    <property type="entry name" value="PRK08673.1"/>
    <property type="match status" value="1"/>
</dbReference>
<dbReference type="InterPro" id="IPR041071">
    <property type="entry name" value="DAHP_snth_FXD"/>
</dbReference>
<dbReference type="PANTHER" id="PTHR43018">
    <property type="entry name" value="PHOSPHO-2-DEHYDRO-3-DEOXYHEPTONATE ALDOLASE"/>
    <property type="match status" value="1"/>
</dbReference>
<organism evidence="4 5">
    <name type="scientific">Geomesophilobacter sediminis</name>
    <dbReference type="NCBI Taxonomy" id="2798584"/>
    <lineage>
        <taxon>Bacteria</taxon>
        <taxon>Pseudomonadati</taxon>
        <taxon>Thermodesulfobacteriota</taxon>
        <taxon>Desulfuromonadia</taxon>
        <taxon>Geobacterales</taxon>
        <taxon>Geobacteraceae</taxon>
        <taxon>Geomesophilobacter</taxon>
    </lineage>
</organism>
<accession>A0A8J7JBT6</accession>
<dbReference type="Proteomes" id="UP000636888">
    <property type="component" value="Unassembled WGS sequence"/>
</dbReference>
<proteinExistence type="predicted"/>
<dbReference type="Pfam" id="PF18152">
    <property type="entry name" value="DAHP_snth_FXD"/>
    <property type="match status" value="1"/>
</dbReference>